<proteinExistence type="predicted"/>
<reference evidence="1" key="1">
    <citation type="submission" date="2014-03" db="EMBL/GenBank/DDBJ databases">
        <authorList>
            <person name="Genoscope - CEA"/>
        </authorList>
    </citation>
    <scope>NUCLEOTIDE SEQUENCE [LARGE SCALE GENOMIC DNA]</scope>
    <source>
        <strain evidence="1">CF27</strain>
    </source>
</reference>
<keyword evidence="3" id="KW-1185">Reference proteome</keyword>
<organism evidence="1">
    <name type="scientific">Acidithiobacillus ferrivorans</name>
    <dbReference type="NCBI Taxonomy" id="160808"/>
    <lineage>
        <taxon>Bacteria</taxon>
        <taxon>Pseudomonadati</taxon>
        <taxon>Pseudomonadota</taxon>
        <taxon>Acidithiobacillia</taxon>
        <taxon>Acidithiobacillales</taxon>
        <taxon>Acidithiobacillaceae</taxon>
        <taxon>Acidithiobacillus</taxon>
    </lineage>
</organism>
<sequence length="101" mass="10921">MHSPATGSVGRVVIRSASARRVASAQTLPHVAHVPRAQQRCLIKLITWRKLHAHHARDAQMEEAHRAMLSGGVDDTELDYVRARGLTHAVLLNAGLDCGSG</sequence>
<evidence type="ECO:0000313" key="3">
    <source>
        <dbReference type="Proteomes" id="UP000193925"/>
    </source>
</evidence>
<dbReference type="EMBL" id="CCCS020000052">
    <property type="protein sequence ID" value="CDQ11558.1"/>
    <property type="molecule type" value="Genomic_DNA"/>
</dbReference>
<name>A0A060UXY4_9PROT</name>
<evidence type="ECO:0000313" key="1">
    <source>
        <dbReference type="EMBL" id="CDQ11558.1"/>
    </source>
</evidence>
<dbReference type="EMBL" id="LT841305">
    <property type="protein sequence ID" value="SMH66160.1"/>
    <property type="molecule type" value="Genomic_DNA"/>
</dbReference>
<reference evidence="1" key="2">
    <citation type="submission" date="2014-07" db="EMBL/GenBank/DDBJ databases">
        <title>Initial genome analysis of the psychrotolerant acidophile Acidithiobacillus ferrivorans CF27: insights into iron and sulfur oxidation pathways and into biofilm formation.</title>
        <authorList>
            <person name="Talla E."/>
            <person name="Hedrich S."/>
            <person name="Mangenot S."/>
            <person name="Ji B."/>
            <person name="Johnson D.B."/>
            <person name="Barbe V."/>
            <person name="Bonnefoy V."/>
        </authorList>
    </citation>
    <scope>NUCLEOTIDE SEQUENCE [LARGE SCALE GENOMIC DNA]</scope>
    <source>
        <strain evidence="1">CF27</strain>
    </source>
</reference>
<dbReference type="AlphaFoldDB" id="A0A060UXY4"/>
<dbReference type="Proteomes" id="UP000193925">
    <property type="component" value="Chromosome AFERRI"/>
</dbReference>
<reference evidence="2 3" key="3">
    <citation type="submission" date="2017-03" db="EMBL/GenBank/DDBJ databases">
        <authorList>
            <person name="Regsiter A."/>
            <person name="William W."/>
        </authorList>
    </citation>
    <scope>NUCLEOTIDE SEQUENCE [LARGE SCALE GENOMIC DNA]</scope>
    <source>
        <strain evidence="2">PRJEB5721</strain>
    </source>
</reference>
<evidence type="ECO:0000313" key="2">
    <source>
        <dbReference type="EMBL" id="SMH66160.1"/>
    </source>
</evidence>
<accession>A0A060UXY4</accession>
<protein>
    <submittedName>
        <fullName evidence="1">Uncharacterized protein</fullName>
    </submittedName>
</protein>
<gene>
    <name evidence="2" type="ORF">AFERRI_20949</name>
    <name evidence="1" type="ORF">AFERRI_560107</name>
</gene>